<dbReference type="PANTHER" id="PTHR14614">
    <property type="entry name" value="HEPATOCELLULAR CARCINOMA-ASSOCIATED ANTIGEN"/>
    <property type="match status" value="1"/>
</dbReference>
<feature type="transmembrane region" description="Helical" evidence="2">
    <location>
        <begin position="580"/>
        <end position="603"/>
    </location>
</feature>
<feature type="compositionally biased region" description="Basic and acidic residues" evidence="1">
    <location>
        <begin position="1806"/>
        <end position="1823"/>
    </location>
</feature>
<dbReference type="EMBL" id="CAUYUJ010019638">
    <property type="protein sequence ID" value="CAK0892606.1"/>
    <property type="molecule type" value="Genomic_DNA"/>
</dbReference>
<gene>
    <name evidence="3" type="ORF">PCOR1329_LOCUS72227</name>
</gene>
<feature type="region of interest" description="Disordered" evidence="1">
    <location>
        <begin position="1694"/>
        <end position="1739"/>
    </location>
</feature>
<dbReference type="Gene3D" id="3.40.50.150">
    <property type="entry name" value="Vaccinia Virus protein VP39"/>
    <property type="match status" value="1"/>
</dbReference>
<feature type="compositionally biased region" description="Basic residues" evidence="1">
    <location>
        <begin position="1711"/>
        <end position="1725"/>
    </location>
</feature>
<evidence type="ECO:0000256" key="1">
    <source>
        <dbReference type="SAM" id="MobiDB-lite"/>
    </source>
</evidence>
<dbReference type="Proteomes" id="UP001189429">
    <property type="component" value="Unassembled WGS sequence"/>
</dbReference>
<feature type="region of interest" description="Disordered" evidence="1">
    <location>
        <begin position="1806"/>
        <end position="1860"/>
    </location>
</feature>
<protein>
    <submittedName>
        <fullName evidence="3">Uncharacterized protein</fullName>
    </submittedName>
</protein>
<dbReference type="InterPro" id="IPR029063">
    <property type="entry name" value="SAM-dependent_MTases_sf"/>
</dbReference>
<feature type="compositionally biased region" description="Basic and acidic residues" evidence="1">
    <location>
        <begin position="859"/>
        <end position="869"/>
    </location>
</feature>
<evidence type="ECO:0000313" key="4">
    <source>
        <dbReference type="Proteomes" id="UP001189429"/>
    </source>
</evidence>
<proteinExistence type="predicted"/>
<dbReference type="SUPFAM" id="SSF53335">
    <property type="entry name" value="S-adenosyl-L-methionine-dependent methyltransferases"/>
    <property type="match status" value="1"/>
</dbReference>
<dbReference type="PANTHER" id="PTHR14614:SF109">
    <property type="entry name" value="RIBOSOMAL LYSINE N-METHYLTRANSFERASE 5"/>
    <property type="match status" value="1"/>
</dbReference>
<keyword evidence="4" id="KW-1185">Reference proteome</keyword>
<evidence type="ECO:0000313" key="3">
    <source>
        <dbReference type="EMBL" id="CAK0892606.1"/>
    </source>
</evidence>
<organism evidence="3 4">
    <name type="scientific">Prorocentrum cordatum</name>
    <dbReference type="NCBI Taxonomy" id="2364126"/>
    <lineage>
        <taxon>Eukaryota</taxon>
        <taxon>Sar</taxon>
        <taxon>Alveolata</taxon>
        <taxon>Dinophyceae</taxon>
        <taxon>Prorocentrales</taxon>
        <taxon>Prorocentraceae</taxon>
        <taxon>Prorocentrum</taxon>
    </lineage>
</organism>
<sequence length="2225" mass="236150">MVAGLAPLRAMCRRLQDGLAQAAARRWGPDGEIEAWTLSFADPNVEDGFLRGSRDQLRTSYRRVIVVVFLGLAVLARESAVGDEGASPTKEARSIREWQLYLEVACEGGKLLSLIAALVLSDCGLIGTRGLEVGVVVAVVVAECHACVTMKHYVAKAFGYEDPSAVWRQDLAGSDAPFLLSLTLCVAGSSMMVRWKTLVPLALFSVCGYAAAAFILDGPDRRLAPVNLLLFALVVLVTCCGKRNSEFQTRLLHLSYLKEKQMRFRAEFSLECVKDRDDLCVQIGSHIRSSSYLRQAMNDVPSDWDGIPSAARSESSQQAVPRACLSNPAGFVQTGAGCEAEAAAISSSDCLPLDASVWVEGRASSCPLRDLERGQRVLCYDLLGRSIRYVEVVEKHTNVREVPWISVSLDDGTQDDVAAEQRVQLADQRDMARAPGPCPGRDGVVVQRPSTLPAPALPAAVEAVSQQPGAQGACGRACVAVRQPERHLVLVAGAGAGAQTGARPMAACPAAANGACRTRHVVSPRGTILRVQPPSETPSPSVTRSRSEPPCEIDLRRTLRSLTRLIARPIGIDIRVEIRLIAAFLPAITAIIAISVPLTIIAANRRRLPLPPCVAGLFAGDPEQAPLAATDVVEVRVRVASGLRLCVLEASPARQGWLVERAVEAPGGSREADPYGAALWPSAQVLAQAVAAHASALRARGAQVLELAAGCGLGSMTAASLGVRALATDLRRLPLRLLEDAAQRPHAWPAFPRRRGPRIFDVRDSSVALPAGDLVIAADILYNRDTALAVAGRVAEARRRGGAVLLADVRRGPATGAPSSRSCGGCCRTSLIADFRCHGLAVQRTSRRGRAAAGATTAEEARHGPAPQRREVAVDVLELPSGGPAESALSPGRPCVAARPRAAGAVSLLEPADLQSGAPARLGPDTVQSAVDILQLGPSLPVVDYVRLGLVAVGAGRRCRRLTLCTLDSSLSLLGIVTLCSLGSSLSLLGFVQLGLDAVRPGLPAPWARPCQHWTSCSLGSSLSVLDFVQIGLVAVGAGLRADWARRCPLWATCALGSSLSVLDFVRLGLVAVRAGFPAAWLGSSLSLLGFVQLGLDAVRAGLPAPWARPCQHWTSCSLGSSLSVLDFVQIGSSLSVLDYVQIGRVAVLCGLRGALGSSLSVLDFVRLGLVAVRAGFPAAWARRCPCWTSFAVGPPLSALEFVQLGLVAARSGRRAGWTPRCPCWTSCALGSPMSAQDFVQIGSSLSVLDFVHIGRVAVICGLRVYWGPRCRCWTVCLLGASLSVLDVVQIGRLAIRVGLPVPWTCLHWTPCSLGSSLSVLDFVQIGLLAVGAGLRADWARRCPLWATCALGSSLSVLDFVRLGLVAVRAGLPAAWLGSSLSVLDFLCLGPATVGAGWSWQFLCGRSSKQTSAKPPATKKALKLRIRVPAERAPQSAEKRCTIHGPALQDQAAMSTAPPMVCTHATVGGVTGPPYGISPEGKANEVRRALRSTSQHPLAKQWEVDRAGRRAVAHHGAAVPEGVRAALANGGTSNTIDGLKSHVGFVSKGSGVASEVEAPERTRKAEGGQPNSGRGCGAQGRRIVEGDGTWLSMKLAQVGKDCVASMVADRHEPKLYGKLMVDRFRIQELEDKLGVLPIDVEAVVFSRAADQQPVLEHAVESTDDELQDIPINGMKLECVQVQSTALAVGVSSIGSDVHSPRHADSADGRSVKPKRRGQGARRARRKAAEEEDVAGLSTAQSEARLARAVAERAASGEAVQVLIGFALTLTVCRCPDCGVCEYNAELNKAGADAAAAEAKVKEAQAVKEKQIADEDPRKQDGCRPDGGSRGQLRAARAAARASPSARGAGRAPPRLGPLTGRRRPYWQAVYHSTAGECCKRPMQMPGEAQEITGQTDLKATRGASPKAGWLEERFLHQTISDKLVASLVWHWLGQSTVNIARLLKDFSRAPAGAVGPPPGEWGQDGAETSLQQVSPAVIQRMLRTGLRAAHGESLDGHAGCSQGCRASPSQAGVGGARLEALEDPGKVLRSPMDSERCSQNLILSRWSSMLARGAEICHCSAVCPAWQGRFAQEGKAASVGIVRSQQVPKWQRKMWNGGRKNGPVLSMLGGTASVKRWKNLASIWRLVFAMIGNALLLRRAELLHRFAAFQGPDDPRLFHCLELLGMAANFRILAAKLRYAPLSQKSSGLLAMLAACTGTWSNWRKVRRKKCGTKPFLTLMEPARR</sequence>
<reference evidence="3" key="1">
    <citation type="submission" date="2023-10" db="EMBL/GenBank/DDBJ databases">
        <authorList>
            <person name="Chen Y."/>
            <person name="Shah S."/>
            <person name="Dougan E. K."/>
            <person name="Thang M."/>
            <person name="Chan C."/>
        </authorList>
    </citation>
    <scope>NUCLEOTIDE SEQUENCE [LARGE SCALE GENOMIC DNA]</scope>
</reference>
<dbReference type="InterPro" id="IPR019410">
    <property type="entry name" value="Methyltransf_16"/>
</dbReference>
<feature type="compositionally biased region" description="Basic and acidic residues" evidence="1">
    <location>
        <begin position="1698"/>
        <end position="1710"/>
    </location>
</feature>
<keyword evidence="2" id="KW-0472">Membrane</keyword>
<feature type="compositionally biased region" description="Low complexity" evidence="1">
    <location>
        <begin position="1830"/>
        <end position="1859"/>
    </location>
</feature>
<accession>A0ABN9X0D2</accession>
<keyword evidence="2" id="KW-1133">Transmembrane helix</keyword>
<feature type="transmembrane region" description="Helical" evidence="2">
    <location>
        <begin position="222"/>
        <end position="241"/>
    </location>
</feature>
<evidence type="ECO:0000256" key="2">
    <source>
        <dbReference type="SAM" id="Phobius"/>
    </source>
</evidence>
<feature type="region of interest" description="Disordered" evidence="1">
    <location>
        <begin position="1550"/>
        <end position="1580"/>
    </location>
</feature>
<comment type="caution">
    <text evidence="3">The sequence shown here is derived from an EMBL/GenBank/DDBJ whole genome shotgun (WGS) entry which is preliminary data.</text>
</comment>
<name>A0ABN9X0D2_9DINO</name>
<feature type="region of interest" description="Disordered" evidence="1">
    <location>
        <begin position="848"/>
        <end position="869"/>
    </location>
</feature>
<feature type="transmembrane region" description="Helical" evidence="2">
    <location>
        <begin position="198"/>
        <end position="216"/>
    </location>
</feature>
<keyword evidence="2" id="KW-0812">Transmembrane</keyword>
<feature type="region of interest" description="Disordered" evidence="1">
    <location>
        <begin position="529"/>
        <end position="549"/>
    </location>
</feature>